<dbReference type="InterPro" id="IPR004764">
    <property type="entry name" value="MdtF-like"/>
</dbReference>
<dbReference type="Pfam" id="PF00873">
    <property type="entry name" value="ACR_tran"/>
    <property type="match status" value="1"/>
</dbReference>
<keyword evidence="3 9" id="KW-0813">Transport</keyword>
<evidence type="ECO:0000256" key="1">
    <source>
        <dbReference type="ARBA" id="ARBA00004429"/>
    </source>
</evidence>
<sequence length="1060" mass="113454">MISRFFIERPVLANVLALVFVLIGAVALFQLPVAQYPNVVPPTVQVTTRFPGASAQTLIDTVALPIEQQVNGVQDMLYMQSTSASDGTYSLTVTFAIGTDPDQAQVLVQNRVAIAMSSLPEAVQLQGVTTQKKSTAILGFVSLTSPDSRYDSLFLSNYAVINLQNELSRLPGVGNVTVFGAGQYAMRIWMDPNLLQARGLTPQDVVNVVQQQSQEVAAGQIGIPPVPKGQLFQYTLNVNGRLNEAADYENIIVKVESGEGGRITRVRDIGRVELGAQTYSQSFTQNGRPAAGIGVFQLPEANAIAVAQAVNAKMEELSKSFPPGLEYHVPFDTTKFVKASIDEVYVTLIEAGVLVLIVILIFLQDWRAMLVPATTVPVTIIGAFAAMAALGFTVNLSTLFAIVLAIGIVVDDAIVIVEGVARHIEAGMSGRKAAERAMEELLGPVIGITLVLMAVFIPAAFLPGLTGQLYRQFALVIAATALISAINAVTLKPTQCALWLRAPVPLEKRNVFYRGFNRGYDWGERHYAGLIGSMTRRSGIMAIAALALIGVAIWGLTRLPTAFLPLEDQGYVLISAQLPDGASKERADAVMEEVGKIAEAAPGVDQVLTISGISVLDNSASLQNAGVAYVVLKDWDERGREKGQDLLSIYQHLNDALQHVLTAKTLVVVPPPIQGVGNANGFTMQVELRNGISDYPLLQSLADTIVKNGNAQSSLQRLSTPFRSNVPQLAVSVDRIKAETLGITVGQVFSALSGYVGSSYVTQFNKFGRTFQVYAQAASHFRISPEDIRKLKVKAGDGTMVPLGTVVDVTRTQGPSLISLYNLYPTATIVGGPAAGFSSGQSLEVMEQVADHTLPTGTGFEWTALSYQEKAVGGQIYFIFALAMLLVYFVLAGQYESWILPLAVILAVPLALLGTVAALTAAGVANNLYTQIGLILLIALAAKNAILIVEYAREKRAEGMEILDAAVEAARLRFRPILMTSFAFILGVLPLVLATGAGASARKSIGISVFSGMIASTCLAILFVPSFYVLLQRLEEHWKRRGAPVSTAASVAKAEMSNVR</sequence>
<comment type="similarity">
    <text evidence="2 9">Belongs to the resistance-nodulation-cell division (RND) (TC 2.A.6) family.</text>
</comment>
<comment type="caution">
    <text evidence="10">The sequence shown here is derived from an EMBL/GenBank/DDBJ whole genome shotgun (WGS) entry which is preliminary data.</text>
</comment>
<dbReference type="Gene3D" id="3.30.70.1430">
    <property type="entry name" value="Multidrug efflux transporter AcrB pore domain"/>
    <property type="match status" value="2"/>
</dbReference>
<feature type="transmembrane region" description="Helical" evidence="9">
    <location>
        <begin position="977"/>
        <end position="999"/>
    </location>
</feature>
<feature type="transmembrane region" description="Helical" evidence="9">
    <location>
        <begin position="398"/>
        <end position="421"/>
    </location>
</feature>
<feature type="transmembrane region" description="Helical" evidence="9">
    <location>
        <begin position="473"/>
        <end position="491"/>
    </location>
</feature>
<gene>
    <name evidence="10" type="ORF">ABID08_006361</name>
</gene>
<evidence type="ECO:0000256" key="9">
    <source>
        <dbReference type="RuleBase" id="RU364070"/>
    </source>
</evidence>
<evidence type="ECO:0000313" key="10">
    <source>
        <dbReference type="EMBL" id="MET3758977.1"/>
    </source>
</evidence>
<evidence type="ECO:0000256" key="2">
    <source>
        <dbReference type="ARBA" id="ARBA00010942"/>
    </source>
</evidence>
<dbReference type="PRINTS" id="PR00702">
    <property type="entry name" value="ACRIFLAVINRP"/>
</dbReference>
<keyword evidence="7 9" id="KW-1133">Transmembrane helix</keyword>
<dbReference type="EMBL" id="JBEPMY010000041">
    <property type="protein sequence ID" value="MET3758977.1"/>
    <property type="molecule type" value="Genomic_DNA"/>
</dbReference>
<keyword evidence="6 9" id="KW-0812">Transmembrane</keyword>
<dbReference type="Proteomes" id="UP001549077">
    <property type="component" value="Unassembled WGS sequence"/>
</dbReference>
<evidence type="ECO:0000313" key="11">
    <source>
        <dbReference type="Proteomes" id="UP001549077"/>
    </source>
</evidence>
<dbReference type="PANTHER" id="PTHR32063:SF13">
    <property type="entry name" value="MULTIDRUG EFFLUX PUMP SUBUNIT ACRB-RELATED"/>
    <property type="match status" value="1"/>
</dbReference>
<keyword evidence="8 9" id="KW-0472">Membrane</keyword>
<evidence type="ECO:0000256" key="4">
    <source>
        <dbReference type="ARBA" id="ARBA00022475"/>
    </source>
</evidence>
<feature type="transmembrane region" description="Helical" evidence="9">
    <location>
        <begin position="441"/>
        <end position="461"/>
    </location>
</feature>
<dbReference type="PANTHER" id="PTHR32063">
    <property type="match status" value="1"/>
</dbReference>
<dbReference type="SUPFAM" id="SSF82866">
    <property type="entry name" value="Multidrug efflux transporter AcrB transmembrane domain"/>
    <property type="match status" value="2"/>
</dbReference>
<dbReference type="Gene3D" id="3.30.70.1440">
    <property type="entry name" value="Multidrug efflux transporter AcrB pore domain"/>
    <property type="match status" value="1"/>
</dbReference>
<evidence type="ECO:0000256" key="3">
    <source>
        <dbReference type="ARBA" id="ARBA00022448"/>
    </source>
</evidence>
<feature type="transmembrane region" description="Helical" evidence="9">
    <location>
        <begin position="344"/>
        <end position="363"/>
    </location>
</feature>
<feature type="transmembrane region" description="Helical" evidence="9">
    <location>
        <begin position="874"/>
        <end position="891"/>
    </location>
</feature>
<organism evidence="10 11">
    <name type="scientific">Rhizobium binae</name>
    <dbReference type="NCBI Taxonomy" id="1138190"/>
    <lineage>
        <taxon>Bacteria</taxon>
        <taxon>Pseudomonadati</taxon>
        <taxon>Pseudomonadota</taxon>
        <taxon>Alphaproteobacteria</taxon>
        <taxon>Hyphomicrobiales</taxon>
        <taxon>Rhizobiaceae</taxon>
        <taxon>Rhizobium/Agrobacterium group</taxon>
        <taxon>Rhizobium</taxon>
    </lineage>
</organism>
<dbReference type="Gene3D" id="3.30.2090.10">
    <property type="entry name" value="Multidrug efflux transporter AcrB TolC docking domain, DN and DC subdomains"/>
    <property type="match status" value="2"/>
</dbReference>
<dbReference type="Gene3D" id="1.20.1640.10">
    <property type="entry name" value="Multidrug efflux transporter AcrB transmembrane domain"/>
    <property type="match status" value="2"/>
</dbReference>
<feature type="transmembrane region" description="Helical" evidence="9">
    <location>
        <begin position="1005"/>
        <end position="1031"/>
    </location>
</feature>
<evidence type="ECO:0000256" key="6">
    <source>
        <dbReference type="ARBA" id="ARBA00022692"/>
    </source>
</evidence>
<dbReference type="InterPro" id="IPR027463">
    <property type="entry name" value="AcrB_DN_DC_subdom"/>
</dbReference>
<evidence type="ECO:0000256" key="5">
    <source>
        <dbReference type="ARBA" id="ARBA00022519"/>
    </source>
</evidence>
<protein>
    <recommendedName>
        <fullName evidence="9">Efflux pump membrane transporter</fullName>
    </recommendedName>
</protein>
<keyword evidence="5 9" id="KW-0997">Cell inner membrane</keyword>
<dbReference type="InterPro" id="IPR001036">
    <property type="entry name" value="Acrflvin-R"/>
</dbReference>
<feature type="transmembrane region" description="Helical" evidence="9">
    <location>
        <begin position="370"/>
        <end position="392"/>
    </location>
</feature>
<name>A0ABV2MR89_9HYPH</name>
<evidence type="ECO:0000256" key="7">
    <source>
        <dbReference type="ARBA" id="ARBA00022989"/>
    </source>
</evidence>
<feature type="transmembrane region" description="Helical" evidence="9">
    <location>
        <begin position="898"/>
        <end position="922"/>
    </location>
</feature>
<feature type="transmembrane region" description="Helical" evidence="9">
    <location>
        <begin position="539"/>
        <end position="557"/>
    </location>
</feature>
<dbReference type="RefSeq" id="WP_168301499.1">
    <property type="nucleotide sequence ID" value="NZ_CP071604.1"/>
</dbReference>
<feature type="transmembrane region" description="Helical" evidence="9">
    <location>
        <begin position="12"/>
        <end position="33"/>
    </location>
</feature>
<comment type="subcellular location">
    <subcellularLocation>
        <location evidence="1 9">Cell inner membrane</location>
        <topology evidence="1 9">Multi-pass membrane protein</topology>
    </subcellularLocation>
</comment>
<evidence type="ECO:0000256" key="8">
    <source>
        <dbReference type="ARBA" id="ARBA00023136"/>
    </source>
</evidence>
<dbReference type="NCBIfam" id="NF000282">
    <property type="entry name" value="RND_permease_1"/>
    <property type="match status" value="1"/>
</dbReference>
<feature type="transmembrane region" description="Helical" evidence="9">
    <location>
        <begin position="928"/>
        <end position="949"/>
    </location>
</feature>
<keyword evidence="11" id="KW-1185">Reference proteome</keyword>
<dbReference type="NCBIfam" id="TIGR00915">
    <property type="entry name" value="2A0602"/>
    <property type="match status" value="1"/>
</dbReference>
<keyword evidence="4" id="KW-1003">Cell membrane</keyword>
<accession>A0ABV2MR89</accession>
<proteinExistence type="inferred from homology"/>
<dbReference type="Gene3D" id="3.30.70.1320">
    <property type="entry name" value="Multidrug efflux transporter AcrB pore domain like"/>
    <property type="match status" value="1"/>
</dbReference>
<dbReference type="GeneID" id="91150348"/>
<dbReference type="SUPFAM" id="SSF82693">
    <property type="entry name" value="Multidrug efflux transporter AcrB pore domain, PN1, PN2, PC1 and PC2 subdomains"/>
    <property type="match status" value="4"/>
</dbReference>
<dbReference type="SUPFAM" id="SSF82714">
    <property type="entry name" value="Multidrug efflux transporter AcrB TolC docking domain, DN and DC subdomains"/>
    <property type="match status" value="2"/>
</dbReference>
<reference evidence="10 11" key="1">
    <citation type="submission" date="2024-06" db="EMBL/GenBank/DDBJ databases">
        <title>Genomic Encyclopedia of Type Strains, Phase IV (KMG-IV): sequencing the most valuable type-strain genomes for metagenomic binning, comparative biology and taxonomic classification.</title>
        <authorList>
            <person name="Goeker M."/>
        </authorList>
    </citation>
    <scope>NUCLEOTIDE SEQUENCE [LARGE SCALE GENOMIC DNA]</scope>
    <source>
        <strain evidence="10 11">DSM 29288</strain>
    </source>
</reference>